<evidence type="ECO:0000313" key="2">
    <source>
        <dbReference type="EMBL" id="MPN00591.1"/>
    </source>
</evidence>
<dbReference type="PANTHER" id="PTHR30015:SF7">
    <property type="entry name" value="TYPE IV METHYL-DIRECTED RESTRICTION ENZYME ECOKMRR"/>
    <property type="match status" value="1"/>
</dbReference>
<dbReference type="Gene3D" id="3.40.1350.10">
    <property type="match status" value="1"/>
</dbReference>
<proteinExistence type="predicted"/>
<organism evidence="2">
    <name type="scientific">bioreactor metagenome</name>
    <dbReference type="NCBI Taxonomy" id="1076179"/>
    <lineage>
        <taxon>unclassified sequences</taxon>
        <taxon>metagenomes</taxon>
        <taxon>ecological metagenomes</taxon>
    </lineage>
</organism>
<dbReference type="GO" id="GO:0009307">
    <property type="term" value="P:DNA restriction-modification system"/>
    <property type="evidence" value="ECO:0007669"/>
    <property type="project" value="InterPro"/>
</dbReference>
<feature type="domain" description="Restriction endonuclease type IV Mrr" evidence="1">
    <location>
        <begin position="194"/>
        <end position="301"/>
    </location>
</feature>
<dbReference type="Pfam" id="PF04471">
    <property type="entry name" value="Mrr_cat"/>
    <property type="match status" value="1"/>
</dbReference>
<dbReference type="GO" id="GO:0015666">
    <property type="term" value="F:restriction endodeoxyribonuclease activity"/>
    <property type="evidence" value="ECO:0007669"/>
    <property type="project" value="TreeGrafter"/>
</dbReference>
<dbReference type="AlphaFoldDB" id="A0A645EFB8"/>
<gene>
    <name evidence="2" type="ORF">SDC9_147787</name>
</gene>
<dbReference type="GO" id="GO:0003677">
    <property type="term" value="F:DNA binding"/>
    <property type="evidence" value="ECO:0007669"/>
    <property type="project" value="InterPro"/>
</dbReference>
<comment type="caution">
    <text evidence="2">The sequence shown here is derived from an EMBL/GenBank/DDBJ whole genome shotgun (WGS) entry which is preliminary data.</text>
</comment>
<dbReference type="EMBL" id="VSSQ01046626">
    <property type="protein sequence ID" value="MPN00591.1"/>
    <property type="molecule type" value="Genomic_DNA"/>
</dbReference>
<evidence type="ECO:0000259" key="1">
    <source>
        <dbReference type="Pfam" id="PF04471"/>
    </source>
</evidence>
<dbReference type="SUPFAM" id="SSF52980">
    <property type="entry name" value="Restriction endonuclease-like"/>
    <property type="match status" value="1"/>
</dbReference>
<name>A0A645EFB8_9ZZZZ</name>
<sequence>MDSCEEKRVWGIHTMNDALFLNDNIIAIGWRDMGDLKLIEGNRDAFKDRYNKIYPDSKKGAVANGAGMLYRFIHEVQIGDYVVFPSKIDRQINIGTIESEYIYNPNAVEYVQQRKVKWLKHLPRTSFSQGALYEVGSAMSFFAVKNYADEYLSALDKSFKKAVISSEDDESVGATADDIVETTKDYILKVLSKNLKGYELEEFVADLLTAMGYRTSISAHGGDSGIDITAYKDELPPRILVQVKSQDGDIKETTIQSLKGAMREGDYGLFVTLSNYTKNAQKYLDSVPIIRGINGTELVDLVLKYYRNLSEKYRRMIPLKMVYIPIPSDNE</sequence>
<dbReference type="InterPro" id="IPR011856">
    <property type="entry name" value="tRNA_endonuc-like_dom_sf"/>
</dbReference>
<dbReference type="PANTHER" id="PTHR30015">
    <property type="entry name" value="MRR RESTRICTION SYSTEM PROTEIN"/>
    <property type="match status" value="1"/>
</dbReference>
<dbReference type="InterPro" id="IPR011335">
    <property type="entry name" value="Restrct_endonuc-II-like"/>
</dbReference>
<accession>A0A645EFB8</accession>
<protein>
    <recommendedName>
        <fullName evidence="1">Restriction endonuclease type IV Mrr domain-containing protein</fullName>
    </recommendedName>
</protein>
<reference evidence="2" key="1">
    <citation type="submission" date="2019-08" db="EMBL/GenBank/DDBJ databases">
        <authorList>
            <person name="Kucharzyk K."/>
            <person name="Murdoch R.W."/>
            <person name="Higgins S."/>
            <person name="Loffler F."/>
        </authorList>
    </citation>
    <scope>NUCLEOTIDE SEQUENCE</scope>
</reference>
<dbReference type="InterPro" id="IPR052906">
    <property type="entry name" value="Type_IV_Methyl-Rstrct_Enzyme"/>
</dbReference>
<dbReference type="InterPro" id="IPR007560">
    <property type="entry name" value="Restrct_endonuc_IV_Mrr"/>
</dbReference>